<feature type="region of interest" description="Disordered" evidence="1">
    <location>
        <begin position="53"/>
        <end position="88"/>
    </location>
</feature>
<evidence type="ECO:0000313" key="2">
    <source>
        <dbReference type="EMBL" id="OPJ85191.1"/>
    </source>
</evidence>
<evidence type="ECO:0000256" key="1">
    <source>
        <dbReference type="SAM" id="MobiDB-lite"/>
    </source>
</evidence>
<sequence length="88" mass="9252">MQAPSAGTGSVIARLRFPYSGPIADLIQICLSRCFGLLWRRCPTPAVAPLQTALRAGDEQRQGSPASLLPSPGGSLSSSRGELQTTKK</sequence>
<feature type="compositionally biased region" description="Low complexity" evidence="1">
    <location>
        <begin position="63"/>
        <end position="79"/>
    </location>
</feature>
<protein>
    <submittedName>
        <fullName evidence="2">Uncharacterized protein</fullName>
    </submittedName>
</protein>
<proteinExistence type="predicted"/>
<organism evidence="2 3">
    <name type="scientific">Patagioenas fasciata monilis</name>
    <dbReference type="NCBI Taxonomy" id="372326"/>
    <lineage>
        <taxon>Eukaryota</taxon>
        <taxon>Metazoa</taxon>
        <taxon>Chordata</taxon>
        <taxon>Craniata</taxon>
        <taxon>Vertebrata</taxon>
        <taxon>Euteleostomi</taxon>
        <taxon>Archelosauria</taxon>
        <taxon>Archosauria</taxon>
        <taxon>Dinosauria</taxon>
        <taxon>Saurischia</taxon>
        <taxon>Theropoda</taxon>
        <taxon>Coelurosauria</taxon>
        <taxon>Aves</taxon>
        <taxon>Neognathae</taxon>
        <taxon>Neoaves</taxon>
        <taxon>Columbimorphae</taxon>
        <taxon>Columbiformes</taxon>
        <taxon>Columbidae</taxon>
        <taxon>Patagioenas</taxon>
    </lineage>
</organism>
<reference evidence="2 3" key="1">
    <citation type="submission" date="2016-02" db="EMBL/GenBank/DDBJ databases">
        <title>Band-tailed pigeon sequencing and assembly.</title>
        <authorList>
            <person name="Soares A.E."/>
            <person name="Novak B.J."/>
            <person name="Rice E.S."/>
            <person name="O'Connell B."/>
            <person name="Chang D."/>
            <person name="Weber S."/>
            <person name="Shapiro B."/>
        </authorList>
    </citation>
    <scope>NUCLEOTIDE SEQUENCE [LARGE SCALE GENOMIC DNA]</scope>
    <source>
        <strain evidence="2">BTP2013</strain>
        <tissue evidence="2">Blood</tissue>
    </source>
</reference>
<comment type="caution">
    <text evidence="2">The sequence shown here is derived from an EMBL/GenBank/DDBJ whole genome shotgun (WGS) entry which is preliminary data.</text>
</comment>
<dbReference type="EMBL" id="LSYS01002950">
    <property type="protein sequence ID" value="OPJ85191.1"/>
    <property type="molecule type" value="Genomic_DNA"/>
</dbReference>
<evidence type="ECO:0000313" key="3">
    <source>
        <dbReference type="Proteomes" id="UP000190648"/>
    </source>
</evidence>
<gene>
    <name evidence="2" type="ORF">AV530_018201</name>
</gene>
<dbReference type="AlphaFoldDB" id="A0A1V4KLB4"/>
<accession>A0A1V4KLB4</accession>
<name>A0A1V4KLB4_PATFA</name>
<keyword evidence="3" id="KW-1185">Reference proteome</keyword>
<dbReference type="Proteomes" id="UP000190648">
    <property type="component" value="Unassembled WGS sequence"/>
</dbReference>